<keyword evidence="1" id="KW-0175">Coiled coil</keyword>
<sequence length="619" mass="70191">MEGFLWKKARGVNTTLINRRNWKRRWFVIDGQFMTYYETFDQKKGCPINKKGVIPLKDVGFLMVAHAKMQHCWVVRHEDRRPIYLNAESENEKFIWLEAIEKASKMKEGEIKGKPDLGPYWEALKLDPAAQPTLKQIDRAYKKAALRAHPDKGGDADMFKAVTDAYEIITSTLDEEEEEKKYTHLNLKATIKKGPPGVGFGMVVVEDPKNGNIVVKEILDGLKIVGRTVPEELELKKGDVVIGIGDDDIRGWPLIRVVQRLNNFRVPIGGLVPLTFDRRVRIDGEEERDEKPDFSEDVNPWDNENEPVFVPPQPDGETEDQPRSTAKSIFEGPEDETNTFEEEAVPIDPYPNENENGETVRATSRSRAATMSRKVFHDDTETMAAKIEKLAETNENLEIEMNDLKERLAMSEANLSGMRREVEEANTTVQEANDRAQHAEVEFQRVLLSTEEYHEARRQAHVAPEHREPATTTSQNLKEARDKAIAAVAATDPTGNMLRKWEREGESAEDKLKRLEARLAIKGLINLEQRGSAANKEALKMRQGDLSHRLNPNSRLNHSDLRSKGVIRGAKTNMDSNQAKIMKKRLNQKLKYRPNHGDLVKGGILRPGAKGRAYGSRAV</sequence>
<evidence type="ECO:0000313" key="5">
    <source>
        <dbReference type="EMBL" id="GMH50281.1"/>
    </source>
</evidence>
<evidence type="ECO:0008006" key="7">
    <source>
        <dbReference type="Google" id="ProtNLM"/>
    </source>
</evidence>
<dbReference type="Pfam" id="PF00169">
    <property type="entry name" value="PH"/>
    <property type="match status" value="1"/>
</dbReference>
<dbReference type="OrthoDB" id="10261837at2759"/>
<feature type="domain" description="J" evidence="4">
    <location>
        <begin position="119"/>
        <end position="186"/>
    </location>
</feature>
<feature type="region of interest" description="Disordered" evidence="2">
    <location>
        <begin position="285"/>
        <end position="325"/>
    </location>
</feature>
<dbReference type="InterPro" id="IPR001849">
    <property type="entry name" value="PH_domain"/>
</dbReference>
<feature type="compositionally biased region" description="Basic and acidic residues" evidence="2">
    <location>
        <begin position="285"/>
        <end position="294"/>
    </location>
</feature>
<dbReference type="SUPFAM" id="SSF50156">
    <property type="entry name" value="PDZ domain-like"/>
    <property type="match status" value="1"/>
</dbReference>
<feature type="region of interest" description="Disordered" evidence="2">
    <location>
        <begin position="346"/>
        <end position="370"/>
    </location>
</feature>
<dbReference type="SMART" id="SM00233">
    <property type="entry name" value="PH"/>
    <property type="match status" value="1"/>
</dbReference>
<dbReference type="SUPFAM" id="SSF50729">
    <property type="entry name" value="PH domain-like"/>
    <property type="match status" value="1"/>
</dbReference>
<dbReference type="CDD" id="cd06257">
    <property type="entry name" value="DnaJ"/>
    <property type="match status" value="1"/>
</dbReference>
<gene>
    <name evidence="5" type="ORF">TrLO_g13907</name>
</gene>
<dbReference type="InterPro" id="IPR036034">
    <property type="entry name" value="PDZ_sf"/>
</dbReference>
<dbReference type="Gene3D" id="1.10.287.110">
    <property type="entry name" value="DnaJ domain"/>
    <property type="match status" value="1"/>
</dbReference>
<evidence type="ECO:0000256" key="2">
    <source>
        <dbReference type="SAM" id="MobiDB-lite"/>
    </source>
</evidence>
<dbReference type="SUPFAM" id="SSF46565">
    <property type="entry name" value="Chaperone J-domain"/>
    <property type="match status" value="1"/>
</dbReference>
<dbReference type="PANTHER" id="PTHR14383">
    <property type="entry name" value="SWAP-70 RECOMBINASE"/>
    <property type="match status" value="1"/>
</dbReference>
<evidence type="ECO:0000259" key="3">
    <source>
        <dbReference type="PROSITE" id="PS50003"/>
    </source>
</evidence>
<dbReference type="Pfam" id="PF00226">
    <property type="entry name" value="DnaJ"/>
    <property type="match status" value="1"/>
</dbReference>
<dbReference type="InterPro" id="IPR011993">
    <property type="entry name" value="PH-like_dom_sf"/>
</dbReference>
<dbReference type="Proteomes" id="UP001165122">
    <property type="component" value="Unassembled WGS sequence"/>
</dbReference>
<keyword evidence="6" id="KW-1185">Reference proteome</keyword>
<evidence type="ECO:0000313" key="6">
    <source>
        <dbReference type="Proteomes" id="UP001165122"/>
    </source>
</evidence>
<feature type="compositionally biased region" description="Basic and acidic residues" evidence="2">
    <location>
        <begin position="459"/>
        <end position="469"/>
    </location>
</feature>
<dbReference type="SMART" id="SM00271">
    <property type="entry name" value="DnaJ"/>
    <property type="match status" value="1"/>
</dbReference>
<feature type="coiled-coil region" evidence="1">
    <location>
        <begin position="380"/>
        <end position="442"/>
    </location>
</feature>
<reference evidence="6" key="1">
    <citation type="journal article" date="2023" name="Commun. Biol.">
        <title>Genome analysis of Parmales, the sister group of diatoms, reveals the evolutionary specialization of diatoms from phago-mixotrophs to photoautotrophs.</title>
        <authorList>
            <person name="Ban H."/>
            <person name="Sato S."/>
            <person name="Yoshikawa S."/>
            <person name="Yamada K."/>
            <person name="Nakamura Y."/>
            <person name="Ichinomiya M."/>
            <person name="Sato N."/>
            <person name="Blanc-Mathieu R."/>
            <person name="Endo H."/>
            <person name="Kuwata A."/>
            <person name="Ogata H."/>
        </authorList>
    </citation>
    <scope>NUCLEOTIDE SEQUENCE [LARGE SCALE GENOMIC DNA]</scope>
    <source>
        <strain evidence="6">NIES 3700</strain>
    </source>
</reference>
<protein>
    <recommendedName>
        <fullName evidence="7">PH domain-containing protein</fullName>
    </recommendedName>
</protein>
<accession>A0A9W6ZDJ7</accession>
<dbReference type="InterPro" id="IPR036869">
    <property type="entry name" value="J_dom_sf"/>
</dbReference>
<dbReference type="InterPro" id="IPR001623">
    <property type="entry name" value="DnaJ_domain"/>
</dbReference>
<dbReference type="EMBL" id="BRXW01000394">
    <property type="protein sequence ID" value="GMH50281.1"/>
    <property type="molecule type" value="Genomic_DNA"/>
</dbReference>
<comment type="caution">
    <text evidence="5">The sequence shown here is derived from an EMBL/GenBank/DDBJ whole genome shotgun (WGS) entry which is preliminary data.</text>
</comment>
<dbReference type="AlphaFoldDB" id="A0A9W6ZDJ7"/>
<name>A0A9W6ZDJ7_9STRA</name>
<dbReference type="CDD" id="cd00821">
    <property type="entry name" value="PH"/>
    <property type="match status" value="1"/>
</dbReference>
<evidence type="ECO:0000259" key="4">
    <source>
        <dbReference type="PROSITE" id="PS50076"/>
    </source>
</evidence>
<dbReference type="PROSITE" id="PS50076">
    <property type="entry name" value="DNAJ_2"/>
    <property type="match status" value="1"/>
</dbReference>
<proteinExistence type="predicted"/>
<dbReference type="PROSITE" id="PS50003">
    <property type="entry name" value="PH_DOMAIN"/>
    <property type="match status" value="1"/>
</dbReference>
<feature type="domain" description="PH" evidence="3">
    <location>
        <begin position="1"/>
        <end position="105"/>
    </location>
</feature>
<organism evidence="5 6">
    <name type="scientific">Triparma laevis f. longispina</name>
    <dbReference type="NCBI Taxonomy" id="1714387"/>
    <lineage>
        <taxon>Eukaryota</taxon>
        <taxon>Sar</taxon>
        <taxon>Stramenopiles</taxon>
        <taxon>Ochrophyta</taxon>
        <taxon>Bolidophyceae</taxon>
        <taxon>Parmales</taxon>
        <taxon>Triparmaceae</taxon>
        <taxon>Triparma</taxon>
    </lineage>
</organism>
<feature type="region of interest" description="Disordered" evidence="2">
    <location>
        <begin position="459"/>
        <end position="478"/>
    </location>
</feature>
<dbReference type="Gene3D" id="2.30.42.10">
    <property type="match status" value="1"/>
</dbReference>
<dbReference type="Gene3D" id="2.30.29.30">
    <property type="entry name" value="Pleckstrin-homology domain (PH domain)/Phosphotyrosine-binding domain (PTB)"/>
    <property type="match status" value="1"/>
</dbReference>
<dbReference type="PANTHER" id="PTHR14383:SF5">
    <property type="entry name" value="RUN DOMAIN-CONTAINING PROTEIN"/>
    <property type="match status" value="1"/>
</dbReference>
<evidence type="ECO:0000256" key="1">
    <source>
        <dbReference type="SAM" id="Coils"/>
    </source>
</evidence>